<evidence type="ECO:0000256" key="5">
    <source>
        <dbReference type="PIRNR" id="PIRNR000477"/>
    </source>
</evidence>
<evidence type="ECO:0000256" key="4">
    <source>
        <dbReference type="ARBA" id="ARBA00022679"/>
    </source>
</evidence>
<dbReference type="CDD" id="cd09009">
    <property type="entry name" value="PNP-EcPNPII_like"/>
    <property type="match status" value="1"/>
</dbReference>
<reference evidence="8 9" key="1">
    <citation type="journal article" date="2011" name="J. Gen. Appl. Microbiol.">
        <title>Draft genome sequencing of the enigmatic basidiomycete Mixia osmundae.</title>
        <authorList>
            <person name="Nishida H."/>
            <person name="Nagatsuka Y."/>
            <person name="Sugiyama J."/>
        </authorList>
    </citation>
    <scope>NUCLEOTIDE SEQUENCE [LARGE SCALE GENOMIC DNA]</scope>
    <source>
        <strain evidence="9">CBS 9802 / IAM 14324 / JCM 22182 / KY 12970</strain>
    </source>
</reference>
<evidence type="ECO:0000256" key="3">
    <source>
        <dbReference type="ARBA" id="ARBA00022676"/>
    </source>
</evidence>
<feature type="binding site" evidence="6">
    <location>
        <begin position="81"/>
        <end position="83"/>
    </location>
    <ligand>
        <name>phosphate</name>
        <dbReference type="ChEBI" id="CHEBI:43474"/>
    </ligand>
</feature>
<comment type="similarity">
    <text evidence="2 5">Belongs to the PNP/MTAP phosphorylase family.</text>
</comment>
<dbReference type="Proteomes" id="UP000009131">
    <property type="component" value="Unassembled WGS sequence"/>
</dbReference>
<dbReference type="SUPFAM" id="SSF53167">
    <property type="entry name" value="Purine and uridine phosphorylases"/>
    <property type="match status" value="1"/>
</dbReference>
<dbReference type="OMA" id="EGVYAQF"/>
<evidence type="ECO:0000313" key="9">
    <source>
        <dbReference type="Proteomes" id="UP000009131"/>
    </source>
</evidence>
<comment type="pathway">
    <text evidence="1 5">Purine metabolism; purine nucleoside salvage.</text>
</comment>
<dbReference type="eggNOG" id="KOG3984">
    <property type="taxonomic scope" value="Eukaryota"/>
</dbReference>
<dbReference type="InParanoid" id="G7DUI3"/>
<comment type="function">
    <text evidence="5">The purine nucleoside phosphorylases catalyze the phosphorolytic breakdown of the N-glycosidic bond in the beta-(deoxy)ribonucleoside molecules, with the formation of the corresponding free purine bases and pentose-1-phosphate.</text>
</comment>
<feature type="binding site" evidence="6">
    <location>
        <position position="199"/>
    </location>
    <ligand>
        <name>a purine D-ribonucleoside</name>
        <dbReference type="ChEBI" id="CHEBI:142355"/>
    </ligand>
</feature>
<feature type="binding site" evidence="6">
    <location>
        <position position="241"/>
    </location>
    <ligand>
        <name>a purine D-ribonucleoside</name>
        <dbReference type="ChEBI" id="CHEBI:142355"/>
    </ligand>
</feature>
<dbReference type="HOGENOM" id="CLU_054456_1_2_1"/>
<dbReference type="GO" id="GO:0004731">
    <property type="term" value="F:purine-nucleoside phosphorylase activity"/>
    <property type="evidence" value="ECO:0007669"/>
    <property type="project" value="UniProtKB-EC"/>
</dbReference>
<dbReference type="InterPro" id="IPR018099">
    <property type="entry name" value="Purine_phosphorylase-2_CS"/>
</dbReference>
<sequence length="301" mass="32484">MSIAESVQKIQALLPDALRRPICGIVCGSGLSELADTLVDRIDLAYSDIGFAAATVHGHASSLAFGLLSDKRIPVVCQLGRFHAYEGYPLSTVTFPMRVMSKLGVQTVIITNAAGGVRPGLAVGSIVVLRDHISLPSLTAMNPLIGPNIANAGPRFPSMSDAYDFELRKRAFRAARKIGLPRDVLTEGTYAWVSGPTYETKAECRFLRAAQADVVGMSTVPEVIVARHEGLNVIVFSLVCNAVIDAPYRSAEEEEEAEYQGKELLIAEPIEAITTHQEVLDTSARRAGDIRALVTEIVYTF</sequence>
<dbReference type="FunCoup" id="G7DUI3">
    <property type="interactions" value="245"/>
</dbReference>
<dbReference type="EMBL" id="BABT02000028">
    <property type="protein sequence ID" value="GAA94243.1"/>
    <property type="molecule type" value="Genomic_DNA"/>
</dbReference>
<comment type="caution">
    <text evidence="8">The sequence shown here is derived from an EMBL/GenBank/DDBJ whole genome shotgun (WGS) entry which is preliminary data.</text>
</comment>
<dbReference type="NCBIfam" id="TIGR01697">
    <property type="entry name" value="PNPH-PUNA-XAPA"/>
    <property type="match status" value="1"/>
</dbReference>
<dbReference type="GO" id="GO:0005737">
    <property type="term" value="C:cytoplasm"/>
    <property type="evidence" value="ECO:0007669"/>
    <property type="project" value="TreeGrafter"/>
</dbReference>
<dbReference type="Pfam" id="PF01048">
    <property type="entry name" value="PNP_UDP_1"/>
    <property type="match status" value="1"/>
</dbReference>
<dbReference type="RefSeq" id="XP_014569671.1">
    <property type="nucleotide sequence ID" value="XM_014714185.1"/>
</dbReference>
<reference evidence="8 9" key="2">
    <citation type="journal article" date="2012" name="Open Biol.">
        <title>Characteristics of nucleosomes and linker DNA regions on the genome of the basidiomycete Mixia osmundae revealed by mono- and dinucleosome mapping.</title>
        <authorList>
            <person name="Nishida H."/>
            <person name="Kondo S."/>
            <person name="Matsumoto T."/>
            <person name="Suzuki Y."/>
            <person name="Yoshikawa H."/>
            <person name="Taylor T.D."/>
            <person name="Sugiyama J."/>
        </authorList>
    </citation>
    <scope>NUCLEOTIDE SEQUENCE [LARGE SCALE GENOMIC DNA]</scope>
    <source>
        <strain evidence="9">CBS 9802 / IAM 14324 / JCM 22182 / KY 12970</strain>
    </source>
</reference>
<dbReference type="InterPro" id="IPR011268">
    <property type="entry name" value="Purine_phosphorylase"/>
</dbReference>
<dbReference type="InterPro" id="IPR035994">
    <property type="entry name" value="Nucleoside_phosphorylase_sf"/>
</dbReference>
<evidence type="ECO:0000259" key="7">
    <source>
        <dbReference type="Pfam" id="PF01048"/>
    </source>
</evidence>
<dbReference type="PANTHER" id="PTHR11904:SF9">
    <property type="entry name" value="PURINE NUCLEOSIDE PHOSPHORYLASE-RELATED"/>
    <property type="match status" value="1"/>
</dbReference>
<feature type="binding site" evidence="6">
    <location>
        <position position="29"/>
    </location>
    <ligand>
        <name>phosphate</name>
        <dbReference type="ChEBI" id="CHEBI:43474"/>
    </ligand>
</feature>
<evidence type="ECO:0000256" key="1">
    <source>
        <dbReference type="ARBA" id="ARBA00005058"/>
    </source>
</evidence>
<evidence type="ECO:0000313" key="8">
    <source>
        <dbReference type="EMBL" id="GAA94243.1"/>
    </source>
</evidence>
<keyword evidence="4 5" id="KW-0808">Transferase</keyword>
<evidence type="ECO:0000256" key="6">
    <source>
        <dbReference type="PIRSR" id="PIRSR000477-2"/>
    </source>
</evidence>
<feature type="domain" description="Nucleoside phosphorylase" evidence="7">
    <location>
        <begin position="24"/>
        <end position="258"/>
    </location>
</feature>
<organism evidence="8 9">
    <name type="scientific">Mixia osmundae (strain CBS 9802 / IAM 14324 / JCM 22182 / KY 12970)</name>
    <dbReference type="NCBI Taxonomy" id="764103"/>
    <lineage>
        <taxon>Eukaryota</taxon>
        <taxon>Fungi</taxon>
        <taxon>Dikarya</taxon>
        <taxon>Basidiomycota</taxon>
        <taxon>Pucciniomycotina</taxon>
        <taxon>Mixiomycetes</taxon>
        <taxon>Mixiales</taxon>
        <taxon>Mixiaceae</taxon>
        <taxon>Mixia</taxon>
    </lineage>
</organism>
<feature type="binding site" evidence="6">
    <location>
        <position position="113"/>
    </location>
    <ligand>
        <name>phosphate</name>
        <dbReference type="ChEBI" id="CHEBI:43474"/>
    </ligand>
</feature>
<gene>
    <name evidence="8" type="primary">Mo00892</name>
    <name evidence="8" type="ORF">E5Q_00892</name>
</gene>
<protein>
    <recommendedName>
        <fullName evidence="5">Purine nucleoside phosphorylase</fullName>
        <ecNumber evidence="5">2.4.2.1</ecNumber>
    </recommendedName>
    <alternativeName>
        <fullName evidence="5">Inosine-guanosine phosphorylase</fullName>
    </alternativeName>
</protein>
<accession>G7DUI3</accession>
<dbReference type="NCBIfam" id="NF006054">
    <property type="entry name" value="PRK08202.1"/>
    <property type="match status" value="1"/>
</dbReference>
<dbReference type="STRING" id="764103.G7DUI3"/>
<keyword evidence="3 5" id="KW-0328">Glycosyltransferase</keyword>
<feature type="binding site" evidence="6">
    <location>
        <position position="218"/>
    </location>
    <ligand>
        <name>phosphate</name>
        <dbReference type="ChEBI" id="CHEBI:43474"/>
    </ligand>
</feature>
<keyword evidence="9" id="KW-1185">Reference proteome</keyword>
<dbReference type="PROSITE" id="PS01240">
    <property type="entry name" value="PNP_MTAP_2"/>
    <property type="match status" value="1"/>
</dbReference>
<dbReference type="GO" id="GO:0009116">
    <property type="term" value="P:nucleoside metabolic process"/>
    <property type="evidence" value="ECO:0007669"/>
    <property type="project" value="InterPro"/>
</dbReference>
<dbReference type="InterPro" id="IPR000845">
    <property type="entry name" value="Nucleoside_phosphorylase_d"/>
</dbReference>
<dbReference type="EC" id="2.4.2.1" evidence="5"/>
<name>G7DUI3_MIXOS</name>
<dbReference type="OrthoDB" id="10261782at2759"/>
<dbReference type="AlphaFoldDB" id="G7DUI3"/>
<dbReference type="UniPathway" id="UPA00606"/>
<evidence type="ECO:0000256" key="2">
    <source>
        <dbReference type="ARBA" id="ARBA00006751"/>
    </source>
</evidence>
<dbReference type="PIRSF" id="PIRSF000477">
    <property type="entry name" value="PurNPase"/>
    <property type="match status" value="1"/>
</dbReference>
<feature type="binding site" evidence="6">
    <location>
        <position position="59"/>
    </location>
    <ligand>
        <name>phosphate</name>
        <dbReference type="ChEBI" id="CHEBI:43474"/>
    </ligand>
</feature>
<proteinExistence type="inferred from homology"/>
<dbReference type="PANTHER" id="PTHR11904">
    <property type="entry name" value="METHYLTHIOADENOSINE/PURINE NUCLEOSIDE PHOSPHORYLASE"/>
    <property type="match status" value="1"/>
</dbReference>
<dbReference type="Gene3D" id="3.40.50.1580">
    <property type="entry name" value="Nucleoside phosphorylase domain"/>
    <property type="match status" value="1"/>
</dbReference>